<dbReference type="Proteomes" id="UP000683417">
    <property type="component" value="Unassembled WGS sequence"/>
</dbReference>
<protein>
    <submittedName>
        <fullName evidence="1">BgTH12-03560</fullName>
    </submittedName>
</protein>
<organism evidence="1 2">
    <name type="scientific">Blumeria graminis f. sp. triticale</name>
    <dbReference type="NCBI Taxonomy" id="1689686"/>
    <lineage>
        <taxon>Eukaryota</taxon>
        <taxon>Fungi</taxon>
        <taxon>Dikarya</taxon>
        <taxon>Ascomycota</taxon>
        <taxon>Pezizomycotina</taxon>
        <taxon>Leotiomycetes</taxon>
        <taxon>Erysiphales</taxon>
        <taxon>Erysiphaceae</taxon>
        <taxon>Blumeria</taxon>
    </lineage>
</organism>
<gene>
    <name evidence="1" type="ORF">BGTH12_LOCUS802</name>
</gene>
<sequence length="162" mass="18699">MVAMPKSIIDWITGNIECKNLTPQKHPIKAPVIKTRPRTFPSPLRTVGQRWCARPLNNSKAIAMAKHVCEIIRKNTSVQQNNGPNTEERVPIINWQKLYHTLKLNTLLKEHEPDTNQTLPNHYTKFKNAFSKPKAEELAKERSNVNCEIILKPDAKMRCRRV</sequence>
<proteinExistence type="predicted"/>
<accession>A0A9W4CVS8</accession>
<dbReference type="AlphaFoldDB" id="A0A9W4CVS8"/>
<comment type="caution">
    <text evidence="1">The sequence shown here is derived from an EMBL/GenBank/DDBJ whole genome shotgun (WGS) entry which is preliminary data.</text>
</comment>
<reference evidence="1" key="1">
    <citation type="submission" date="2020-10" db="EMBL/GenBank/DDBJ databases">
        <authorList>
            <person name="Muller C M."/>
        </authorList>
    </citation>
    <scope>NUCLEOTIDE SEQUENCE</scope>
    <source>
        <strain evidence="1">THUN-12</strain>
    </source>
</reference>
<name>A0A9W4CVS8_BLUGR</name>
<evidence type="ECO:0000313" key="2">
    <source>
        <dbReference type="Proteomes" id="UP000683417"/>
    </source>
</evidence>
<evidence type="ECO:0000313" key="1">
    <source>
        <dbReference type="EMBL" id="CAD6499444.1"/>
    </source>
</evidence>
<dbReference type="EMBL" id="CAJHIT010000002">
    <property type="protein sequence ID" value="CAD6499444.1"/>
    <property type="molecule type" value="Genomic_DNA"/>
</dbReference>